<organism evidence="7 8">
    <name type="scientific">Coemansia reversa (strain ATCC 12441 / NRRL 1564)</name>
    <dbReference type="NCBI Taxonomy" id="763665"/>
    <lineage>
        <taxon>Eukaryota</taxon>
        <taxon>Fungi</taxon>
        <taxon>Fungi incertae sedis</taxon>
        <taxon>Zoopagomycota</taxon>
        <taxon>Kickxellomycotina</taxon>
        <taxon>Kickxellomycetes</taxon>
        <taxon>Kickxellales</taxon>
        <taxon>Kickxellaceae</taxon>
        <taxon>Coemansia</taxon>
    </lineage>
</organism>
<dbReference type="GO" id="GO:0016020">
    <property type="term" value="C:membrane"/>
    <property type="evidence" value="ECO:0007669"/>
    <property type="project" value="UniProtKB-SubCell"/>
</dbReference>
<evidence type="ECO:0000256" key="5">
    <source>
        <dbReference type="ARBA" id="ARBA00023136"/>
    </source>
</evidence>
<accession>A0A2G5B2J5</accession>
<keyword evidence="3 6" id="KW-0812">Transmembrane</keyword>
<feature type="transmembrane region" description="Helical" evidence="6">
    <location>
        <begin position="78"/>
        <end position="101"/>
    </location>
</feature>
<dbReference type="EMBL" id="KZ303543">
    <property type="protein sequence ID" value="PIA13239.1"/>
    <property type="molecule type" value="Genomic_DNA"/>
</dbReference>
<evidence type="ECO:0000313" key="7">
    <source>
        <dbReference type="EMBL" id="PIA13239.1"/>
    </source>
</evidence>
<evidence type="ECO:0000256" key="1">
    <source>
        <dbReference type="ARBA" id="ARBA00004141"/>
    </source>
</evidence>
<keyword evidence="8" id="KW-1185">Reference proteome</keyword>
<protein>
    <submittedName>
        <fullName evidence="7">Uncharacterized protein</fullName>
    </submittedName>
</protein>
<feature type="transmembrane region" description="Helical" evidence="6">
    <location>
        <begin position="113"/>
        <end position="133"/>
    </location>
</feature>
<feature type="transmembrane region" description="Helical" evidence="6">
    <location>
        <begin position="6"/>
        <end position="24"/>
    </location>
</feature>
<dbReference type="Proteomes" id="UP000242474">
    <property type="component" value="Unassembled WGS sequence"/>
</dbReference>
<feature type="transmembrane region" description="Helical" evidence="6">
    <location>
        <begin position="45"/>
        <end position="66"/>
    </location>
</feature>
<dbReference type="Gene3D" id="1.20.1260.100">
    <property type="entry name" value="TspO/MBR protein"/>
    <property type="match status" value="1"/>
</dbReference>
<sequence>MSSWFGLSVAIPLSIGLCTSFSALRPEAVDWHRRLRKPKYNAPHSLLLPLFVFMYTIGGTGAYLVSNEMTLAQHTPELVAAQAGQLGLGFYWLGLTFIVLWPRMLAFGPSLKLALADLTIGGVFQFLAMIQFFRLTAMGGLMLLVCFFGTAALAIWNGALIQTEREALPF</sequence>
<comment type="similarity">
    <text evidence="2">Belongs to the TspO/BZRP family.</text>
</comment>
<dbReference type="PANTHER" id="PTHR10057:SF0">
    <property type="entry name" value="TRANSLOCATOR PROTEIN"/>
    <property type="match status" value="1"/>
</dbReference>
<proteinExistence type="inferred from homology"/>
<feature type="transmembrane region" description="Helical" evidence="6">
    <location>
        <begin position="139"/>
        <end position="161"/>
    </location>
</feature>
<dbReference type="PANTHER" id="PTHR10057">
    <property type="entry name" value="PERIPHERAL-TYPE BENZODIAZEPINE RECEPTOR"/>
    <property type="match status" value="1"/>
</dbReference>
<dbReference type="InterPro" id="IPR038330">
    <property type="entry name" value="TspO/MBR-related_sf"/>
</dbReference>
<evidence type="ECO:0000256" key="3">
    <source>
        <dbReference type="ARBA" id="ARBA00022692"/>
    </source>
</evidence>
<evidence type="ECO:0000256" key="6">
    <source>
        <dbReference type="SAM" id="Phobius"/>
    </source>
</evidence>
<evidence type="ECO:0000313" key="8">
    <source>
        <dbReference type="Proteomes" id="UP000242474"/>
    </source>
</evidence>
<reference evidence="7 8" key="1">
    <citation type="journal article" date="2015" name="Genome Biol. Evol.">
        <title>Phylogenomic analyses indicate that early fungi evolved digesting cell walls of algal ancestors of land plants.</title>
        <authorList>
            <person name="Chang Y."/>
            <person name="Wang S."/>
            <person name="Sekimoto S."/>
            <person name="Aerts A.L."/>
            <person name="Choi C."/>
            <person name="Clum A."/>
            <person name="LaButti K.M."/>
            <person name="Lindquist E.A."/>
            <person name="Yee Ngan C."/>
            <person name="Ohm R.A."/>
            <person name="Salamov A.A."/>
            <person name="Grigoriev I.V."/>
            <person name="Spatafora J.W."/>
            <person name="Berbee M.L."/>
        </authorList>
    </citation>
    <scope>NUCLEOTIDE SEQUENCE [LARGE SCALE GENOMIC DNA]</scope>
    <source>
        <strain evidence="7 8">NRRL 1564</strain>
    </source>
</reference>
<keyword evidence="5 6" id="KW-0472">Membrane</keyword>
<dbReference type="GO" id="GO:0033013">
    <property type="term" value="P:tetrapyrrole metabolic process"/>
    <property type="evidence" value="ECO:0007669"/>
    <property type="project" value="UniProtKB-ARBA"/>
</dbReference>
<dbReference type="InterPro" id="IPR004307">
    <property type="entry name" value="TspO_MBR"/>
</dbReference>
<gene>
    <name evidence="7" type="ORF">COEREDRAFT_11666</name>
</gene>
<name>A0A2G5B2J5_COERN</name>
<dbReference type="AlphaFoldDB" id="A0A2G5B2J5"/>
<dbReference type="Pfam" id="PF03073">
    <property type="entry name" value="TspO_MBR"/>
    <property type="match status" value="1"/>
</dbReference>
<dbReference type="STRING" id="763665.A0A2G5B2J5"/>
<keyword evidence="4 6" id="KW-1133">Transmembrane helix</keyword>
<evidence type="ECO:0000256" key="2">
    <source>
        <dbReference type="ARBA" id="ARBA00007524"/>
    </source>
</evidence>
<dbReference type="OrthoDB" id="8841220at2759"/>
<evidence type="ECO:0000256" key="4">
    <source>
        <dbReference type="ARBA" id="ARBA00022989"/>
    </source>
</evidence>
<comment type="subcellular location">
    <subcellularLocation>
        <location evidence="1">Membrane</location>
        <topology evidence="1">Multi-pass membrane protein</topology>
    </subcellularLocation>
</comment>